<evidence type="ECO:0000313" key="1">
    <source>
        <dbReference type="Proteomes" id="UP000095286"/>
    </source>
</evidence>
<proteinExistence type="predicted"/>
<sequence length="240" mass="28155">MKKLKGNLKEKNVLEDITLLGKAPSSTIYEHLKPILVAKWQKKESLNCFVEYFNNCLILSGDSWAVSNGYEYRTNNHIQGYNSALKTTIGFERKRFANIFKFLNKKVKAKSADAEVKISSNRVPKQTERIRKRTMKAFKLKNAKGVFIQMKKDCAGLFLIVKKETFIVEQTKIKQIININFTDWETYKYLRDSLFILRQNVNEICCNCLEYVKEKSCPINYYFWTNWNFNLLILCIVVLV</sequence>
<dbReference type="WBParaSite" id="RSKR_0001083500.1">
    <property type="protein sequence ID" value="RSKR_0001083500.1"/>
    <property type="gene ID" value="RSKR_0001083500"/>
</dbReference>
<evidence type="ECO:0000313" key="2">
    <source>
        <dbReference type="WBParaSite" id="RSKR_0001083500.1"/>
    </source>
</evidence>
<organism evidence="1 2">
    <name type="scientific">Rhabditophanes sp. KR3021</name>
    <dbReference type="NCBI Taxonomy" id="114890"/>
    <lineage>
        <taxon>Eukaryota</taxon>
        <taxon>Metazoa</taxon>
        <taxon>Ecdysozoa</taxon>
        <taxon>Nematoda</taxon>
        <taxon>Chromadorea</taxon>
        <taxon>Rhabditida</taxon>
        <taxon>Tylenchina</taxon>
        <taxon>Panagrolaimomorpha</taxon>
        <taxon>Strongyloidoidea</taxon>
        <taxon>Alloionematidae</taxon>
        <taxon>Rhabditophanes</taxon>
    </lineage>
</organism>
<reference evidence="2" key="1">
    <citation type="submission" date="2016-11" db="UniProtKB">
        <authorList>
            <consortium name="WormBaseParasite"/>
        </authorList>
    </citation>
    <scope>IDENTIFICATION</scope>
    <source>
        <strain evidence="2">KR3021</strain>
    </source>
</reference>
<protein>
    <submittedName>
        <fullName evidence="2">DDE_Tnp_ISL3 domain-containing protein</fullName>
    </submittedName>
</protein>
<dbReference type="Proteomes" id="UP000095286">
    <property type="component" value="Unplaced"/>
</dbReference>
<accession>A0AC35UGY4</accession>
<name>A0AC35UGY4_9BILA</name>